<dbReference type="Pfam" id="PF01535">
    <property type="entry name" value="PPR"/>
    <property type="match status" value="2"/>
</dbReference>
<comment type="caution">
    <text evidence="3">The sequence shown here is derived from an EMBL/GenBank/DDBJ whole genome shotgun (WGS) entry which is preliminary data.</text>
</comment>
<name>A0AAE0AP08_9ROSI</name>
<dbReference type="PROSITE" id="PS51375">
    <property type="entry name" value="PPR"/>
    <property type="match status" value="1"/>
</dbReference>
<gene>
    <name evidence="3" type="ORF">Dsin_014949</name>
</gene>
<dbReference type="InterPro" id="IPR011990">
    <property type="entry name" value="TPR-like_helical_dom_sf"/>
</dbReference>
<evidence type="ECO:0000313" key="3">
    <source>
        <dbReference type="EMBL" id="KAK3220979.1"/>
    </source>
</evidence>
<dbReference type="InterPro" id="IPR002885">
    <property type="entry name" value="PPR_rpt"/>
</dbReference>
<dbReference type="GO" id="GO:0009451">
    <property type="term" value="P:RNA modification"/>
    <property type="evidence" value="ECO:0007669"/>
    <property type="project" value="InterPro"/>
</dbReference>
<proteinExistence type="predicted"/>
<organism evidence="3 4">
    <name type="scientific">Dipteronia sinensis</name>
    <dbReference type="NCBI Taxonomy" id="43782"/>
    <lineage>
        <taxon>Eukaryota</taxon>
        <taxon>Viridiplantae</taxon>
        <taxon>Streptophyta</taxon>
        <taxon>Embryophyta</taxon>
        <taxon>Tracheophyta</taxon>
        <taxon>Spermatophyta</taxon>
        <taxon>Magnoliopsida</taxon>
        <taxon>eudicotyledons</taxon>
        <taxon>Gunneridae</taxon>
        <taxon>Pentapetalae</taxon>
        <taxon>rosids</taxon>
        <taxon>malvids</taxon>
        <taxon>Sapindales</taxon>
        <taxon>Sapindaceae</taxon>
        <taxon>Hippocastanoideae</taxon>
        <taxon>Acereae</taxon>
        <taxon>Dipteronia</taxon>
    </lineage>
</organism>
<reference evidence="3" key="1">
    <citation type="journal article" date="2023" name="Plant J.">
        <title>Genome sequences and population genomics provide insights into the demographic history, inbreeding, and mutation load of two 'living fossil' tree species of Dipteronia.</title>
        <authorList>
            <person name="Feng Y."/>
            <person name="Comes H.P."/>
            <person name="Chen J."/>
            <person name="Zhu S."/>
            <person name="Lu R."/>
            <person name="Zhang X."/>
            <person name="Li P."/>
            <person name="Qiu J."/>
            <person name="Olsen K.M."/>
            <person name="Qiu Y."/>
        </authorList>
    </citation>
    <scope>NUCLEOTIDE SEQUENCE</scope>
    <source>
        <strain evidence="3">NBL</strain>
    </source>
</reference>
<evidence type="ECO:0000313" key="4">
    <source>
        <dbReference type="Proteomes" id="UP001281410"/>
    </source>
</evidence>
<evidence type="ECO:0000256" key="1">
    <source>
        <dbReference type="ARBA" id="ARBA00022737"/>
    </source>
</evidence>
<evidence type="ECO:0008006" key="5">
    <source>
        <dbReference type="Google" id="ProtNLM"/>
    </source>
</evidence>
<dbReference type="GO" id="GO:0003723">
    <property type="term" value="F:RNA binding"/>
    <property type="evidence" value="ECO:0007669"/>
    <property type="project" value="InterPro"/>
</dbReference>
<dbReference type="AlphaFoldDB" id="A0AAE0AP08"/>
<dbReference type="PANTHER" id="PTHR47926">
    <property type="entry name" value="PENTATRICOPEPTIDE REPEAT-CONTAINING PROTEIN"/>
    <property type="match status" value="1"/>
</dbReference>
<dbReference type="EMBL" id="JANJYJ010000004">
    <property type="protein sequence ID" value="KAK3220979.1"/>
    <property type="molecule type" value="Genomic_DNA"/>
</dbReference>
<sequence>MFPRMQTNKYPPPVRRKVSHTKTCRIIHAQSTKFGFASKGLLGDAIVDHYAKCGNVDLANKVFYRLENRDVFAWNSILSIYSKSGLFDHVVKSFALLCNSGV</sequence>
<dbReference type="PANTHER" id="PTHR47926:SF477">
    <property type="entry name" value="PENTATRICOPEPTIDE REPEAT-CONTAINING PROTEIN"/>
    <property type="match status" value="1"/>
</dbReference>
<protein>
    <recommendedName>
        <fullName evidence="5">Pentatricopeptide repeat-containing protein</fullName>
    </recommendedName>
</protein>
<dbReference type="Gene3D" id="1.25.40.10">
    <property type="entry name" value="Tetratricopeptide repeat domain"/>
    <property type="match status" value="1"/>
</dbReference>
<accession>A0AAE0AP08</accession>
<keyword evidence="4" id="KW-1185">Reference proteome</keyword>
<keyword evidence="1" id="KW-0677">Repeat</keyword>
<evidence type="ECO:0000256" key="2">
    <source>
        <dbReference type="PROSITE-ProRule" id="PRU00708"/>
    </source>
</evidence>
<feature type="repeat" description="PPR" evidence="2">
    <location>
        <begin position="70"/>
        <end position="102"/>
    </location>
</feature>
<dbReference type="Proteomes" id="UP001281410">
    <property type="component" value="Unassembled WGS sequence"/>
</dbReference>
<dbReference type="InterPro" id="IPR046960">
    <property type="entry name" value="PPR_At4g14850-like_plant"/>
</dbReference>